<reference evidence="2 3" key="1">
    <citation type="submission" date="2018-11" db="EMBL/GenBank/DDBJ databases">
        <title>Sequencing the genomes of 1000 actinobacteria strains.</title>
        <authorList>
            <person name="Klenk H.-P."/>
        </authorList>
    </citation>
    <scope>NUCLEOTIDE SEQUENCE [LARGE SCALE GENOMIC DNA]</scope>
    <source>
        <strain evidence="2 3">DSM 11294</strain>
    </source>
</reference>
<proteinExistence type="predicted"/>
<dbReference type="Proteomes" id="UP000280668">
    <property type="component" value="Unassembled WGS sequence"/>
</dbReference>
<evidence type="ECO:0000313" key="3">
    <source>
        <dbReference type="Proteomes" id="UP000280668"/>
    </source>
</evidence>
<protein>
    <submittedName>
        <fullName evidence="2">Uncharacterized protein</fullName>
    </submittedName>
</protein>
<gene>
    <name evidence="2" type="ORF">EDD31_0460</name>
</gene>
<dbReference type="EMBL" id="RKHK01000001">
    <property type="protein sequence ID" value="ROR72113.1"/>
    <property type="molecule type" value="Genomic_DNA"/>
</dbReference>
<evidence type="ECO:0000256" key="1">
    <source>
        <dbReference type="SAM" id="MobiDB-lite"/>
    </source>
</evidence>
<sequence length="48" mass="5389">MSSRTPSAWQIRQAVDDHPWGGSVAARGRFSVRPRSPRLTKVGPFRPE</sequence>
<keyword evidence="3" id="KW-1185">Reference proteome</keyword>
<feature type="region of interest" description="Disordered" evidence="1">
    <location>
        <begin position="1"/>
        <end position="48"/>
    </location>
</feature>
<dbReference type="RefSeq" id="WP_170163155.1">
    <property type="nucleotide sequence ID" value="NZ_RKHK01000001.1"/>
</dbReference>
<feature type="compositionally biased region" description="Polar residues" evidence="1">
    <location>
        <begin position="1"/>
        <end position="10"/>
    </location>
</feature>
<organism evidence="2 3">
    <name type="scientific">Bogoriella caseilytica</name>
    <dbReference type="NCBI Taxonomy" id="56055"/>
    <lineage>
        <taxon>Bacteria</taxon>
        <taxon>Bacillati</taxon>
        <taxon>Actinomycetota</taxon>
        <taxon>Actinomycetes</taxon>
        <taxon>Micrococcales</taxon>
        <taxon>Bogoriellaceae</taxon>
        <taxon>Bogoriella</taxon>
    </lineage>
</organism>
<comment type="caution">
    <text evidence="2">The sequence shown here is derived from an EMBL/GenBank/DDBJ whole genome shotgun (WGS) entry which is preliminary data.</text>
</comment>
<accession>A0A3N2BA07</accession>
<name>A0A3N2BA07_9MICO</name>
<dbReference type="AlphaFoldDB" id="A0A3N2BA07"/>
<evidence type="ECO:0000313" key="2">
    <source>
        <dbReference type="EMBL" id="ROR72113.1"/>
    </source>
</evidence>